<evidence type="ECO:0000256" key="3">
    <source>
        <dbReference type="ARBA" id="ARBA00022723"/>
    </source>
</evidence>
<dbReference type="Pfam" id="PF01507">
    <property type="entry name" value="PAPS_reduct"/>
    <property type="match status" value="1"/>
</dbReference>
<dbReference type="Proteomes" id="UP001214603">
    <property type="component" value="Chromosome 8"/>
</dbReference>
<evidence type="ECO:0000256" key="1">
    <source>
        <dbReference type="ARBA" id="ARBA00009732"/>
    </source>
</evidence>
<gene>
    <name evidence="9" type="ORF">MOBT1_003176</name>
</gene>
<dbReference type="EMBL" id="CP119941">
    <property type="protein sequence ID" value="WFD04466.1"/>
    <property type="molecule type" value="Genomic_DNA"/>
</dbReference>
<organism evidence="9 10">
    <name type="scientific">Malassezia obtusa</name>
    <dbReference type="NCBI Taxonomy" id="76774"/>
    <lineage>
        <taxon>Eukaryota</taxon>
        <taxon>Fungi</taxon>
        <taxon>Dikarya</taxon>
        <taxon>Basidiomycota</taxon>
        <taxon>Ustilaginomycotina</taxon>
        <taxon>Malasseziomycetes</taxon>
        <taxon>Malasseziales</taxon>
        <taxon>Malasseziaceae</taxon>
        <taxon>Malassezia</taxon>
    </lineage>
</organism>
<dbReference type="PANTHER" id="PTHR46509">
    <property type="entry name" value="PHOSPHOADENOSINE PHOSPHOSULFATE REDUCTASE"/>
    <property type="match status" value="1"/>
</dbReference>
<evidence type="ECO:0000256" key="4">
    <source>
        <dbReference type="ARBA" id="ARBA00023002"/>
    </source>
</evidence>
<evidence type="ECO:0000256" key="7">
    <source>
        <dbReference type="ARBA" id="ARBA00024327"/>
    </source>
</evidence>
<keyword evidence="2" id="KW-0963">Cytoplasm</keyword>
<sequence>MASQAVSTGALSSHYAADGADIDAQVQRIIADLPNINEKLQDAHPSEILAWSIDNLPNLYQTTAFGLTGCVTLDLIARISAERAQSKGQPSEHLVPLIFVDTLYHFPQTLDLANRASKHYNAPMHVYTPAGTATVKEFEDRWGPQLWERDEDTYDYLVKVEPARRSYNELNVRAVFTGRRRSQGADRAALPAVEVDETGLIKVNPLLNWSFGDVDKYVKENAVPYNELLDLGYKSVGDWHSTSLPTSKDADERSGRWSDKAGKTECGLHKDYFKFKVLAEKKMREAELSRRDDARV</sequence>
<dbReference type="GO" id="GO:0019379">
    <property type="term" value="P:sulfate assimilation, phosphoadenylyl sulfate reduction by phosphoadenylyl-sulfate reductase (thioredoxin)"/>
    <property type="evidence" value="ECO:0007669"/>
    <property type="project" value="InterPro"/>
</dbReference>
<dbReference type="GO" id="GO:0005737">
    <property type="term" value="C:cytoplasm"/>
    <property type="evidence" value="ECO:0007669"/>
    <property type="project" value="TreeGrafter"/>
</dbReference>
<dbReference type="InterPro" id="IPR004511">
    <property type="entry name" value="PAPS/APS_Rdtase"/>
</dbReference>
<dbReference type="NCBIfam" id="TIGR00434">
    <property type="entry name" value="cysH"/>
    <property type="match status" value="1"/>
</dbReference>
<dbReference type="HAMAP" id="MF_00063">
    <property type="entry name" value="CysH"/>
    <property type="match status" value="1"/>
</dbReference>
<dbReference type="GO" id="GO:0051536">
    <property type="term" value="F:iron-sulfur cluster binding"/>
    <property type="evidence" value="ECO:0007669"/>
    <property type="project" value="UniProtKB-KW"/>
</dbReference>
<keyword evidence="4" id="KW-0560">Oxidoreductase</keyword>
<dbReference type="InterPro" id="IPR011800">
    <property type="entry name" value="PAPS_reductase_CysH"/>
</dbReference>
<protein>
    <recommendedName>
        <fullName evidence="8">Phosphoadenosine phosphosulphate reductase domain-containing protein</fullName>
    </recommendedName>
</protein>
<dbReference type="GO" id="GO:0046872">
    <property type="term" value="F:metal ion binding"/>
    <property type="evidence" value="ECO:0007669"/>
    <property type="project" value="UniProtKB-KW"/>
</dbReference>
<feature type="domain" description="Phosphoadenosine phosphosulphate reductase" evidence="8">
    <location>
        <begin position="59"/>
        <end position="243"/>
    </location>
</feature>
<dbReference type="CDD" id="cd23945">
    <property type="entry name" value="PAPS_reductase"/>
    <property type="match status" value="1"/>
</dbReference>
<evidence type="ECO:0000256" key="5">
    <source>
        <dbReference type="ARBA" id="ARBA00023004"/>
    </source>
</evidence>
<keyword evidence="6" id="KW-0411">Iron-sulfur</keyword>
<accession>A0AAF0E305</accession>
<dbReference type="SUPFAM" id="SSF52402">
    <property type="entry name" value="Adenine nucleotide alpha hydrolases-like"/>
    <property type="match status" value="1"/>
</dbReference>
<evidence type="ECO:0000256" key="2">
    <source>
        <dbReference type="ARBA" id="ARBA00022490"/>
    </source>
</evidence>
<evidence type="ECO:0000313" key="9">
    <source>
        <dbReference type="EMBL" id="WFD04466.1"/>
    </source>
</evidence>
<comment type="similarity">
    <text evidence="1">Belongs to the PAPS reductase family. CysH subfamily.</text>
</comment>
<name>A0AAF0E305_9BASI</name>
<keyword evidence="10" id="KW-1185">Reference proteome</keyword>
<proteinExistence type="inferred from homology"/>
<evidence type="ECO:0000256" key="6">
    <source>
        <dbReference type="ARBA" id="ARBA00023014"/>
    </source>
</evidence>
<dbReference type="InterPro" id="IPR002500">
    <property type="entry name" value="PAPS_reduct_dom"/>
</dbReference>
<dbReference type="FunFam" id="3.40.50.620:FF:000136">
    <property type="entry name" value="Probable phosphoadenosine phosphosulfate reductase"/>
    <property type="match status" value="1"/>
</dbReference>
<dbReference type="InterPro" id="IPR014729">
    <property type="entry name" value="Rossmann-like_a/b/a_fold"/>
</dbReference>
<dbReference type="PIRSF" id="PIRSF000857">
    <property type="entry name" value="PAPS_reductase"/>
    <property type="match status" value="1"/>
</dbReference>
<dbReference type="Gene3D" id="3.40.50.620">
    <property type="entry name" value="HUPs"/>
    <property type="match status" value="1"/>
</dbReference>
<evidence type="ECO:0000259" key="8">
    <source>
        <dbReference type="Pfam" id="PF01507"/>
    </source>
</evidence>
<comment type="pathway">
    <text evidence="7">Sulfur metabolism; hydrogen sulfide biosynthesis; sulfite from sulfate.</text>
</comment>
<reference evidence="9" key="1">
    <citation type="submission" date="2023-03" db="EMBL/GenBank/DDBJ databases">
        <title>Mating type loci evolution in Malassezia.</title>
        <authorList>
            <person name="Coelho M.A."/>
        </authorList>
    </citation>
    <scope>NUCLEOTIDE SEQUENCE</scope>
    <source>
        <strain evidence="9">CBS 7876</strain>
    </source>
</reference>
<keyword evidence="3" id="KW-0479">Metal-binding</keyword>
<evidence type="ECO:0000313" key="10">
    <source>
        <dbReference type="Proteomes" id="UP001214603"/>
    </source>
</evidence>
<dbReference type="PANTHER" id="PTHR46509:SF1">
    <property type="entry name" value="PHOSPHOADENOSINE PHOSPHOSULFATE REDUCTASE"/>
    <property type="match status" value="1"/>
</dbReference>
<dbReference type="AlphaFoldDB" id="A0AAF0E305"/>
<dbReference type="GO" id="GO:0004604">
    <property type="term" value="F:phosphoadenylyl-sulfate reductase (thioredoxin) activity"/>
    <property type="evidence" value="ECO:0007669"/>
    <property type="project" value="InterPro"/>
</dbReference>
<dbReference type="NCBIfam" id="TIGR02057">
    <property type="entry name" value="PAPS_reductase"/>
    <property type="match status" value="1"/>
</dbReference>
<keyword evidence="5" id="KW-0408">Iron</keyword>
<dbReference type="NCBIfam" id="NF002537">
    <property type="entry name" value="PRK02090.1"/>
    <property type="match status" value="1"/>
</dbReference>